<evidence type="ECO:0000256" key="1">
    <source>
        <dbReference type="SAM" id="SignalP"/>
    </source>
</evidence>
<comment type="caution">
    <text evidence="2">The sequence shown here is derived from an EMBL/GenBank/DDBJ whole genome shotgun (WGS) entry which is preliminary data.</text>
</comment>
<keyword evidence="1" id="KW-0732">Signal</keyword>
<feature type="signal peptide" evidence="1">
    <location>
        <begin position="1"/>
        <end position="28"/>
    </location>
</feature>
<name>A0A7J9GUV6_9ROSI</name>
<reference evidence="2 3" key="1">
    <citation type="journal article" date="2019" name="Genome Biol. Evol.">
        <title>Insights into the evolution of the New World diploid cottons (Gossypium, subgenus Houzingenia) based on genome sequencing.</title>
        <authorList>
            <person name="Grover C.E."/>
            <person name="Arick M.A. 2nd"/>
            <person name="Thrash A."/>
            <person name="Conover J.L."/>
            <person name="Sanders W.S."/>
            <person name="Peterson D.G."/>
            <person name="Frelichowski J.E."/>
            <person name="Scheffler J.A."/>
            <person name="Scheffler B.E."/>
            <person name="Wendel J.F."/>
        </authorList>
    </citation>
    <scope>NUCLEOTIDE SEQUENCE [LARGE SCALE GENOMIC DNA]</scope>
    <source>
        <strain evidence="2">0</strain>
        <tissue evidence="2">Leaf</tissue>
    </source>
</reference>
<keyword evidence="3" id="KW-1185">Reference proteome</keyword>
<evidence type="ECO:0000313" key="3">
    <source>
        <dbReference type="Proteomes" id="UP000593560"/>
    </source>
</evidence>
<dbReference type="AlphaFoldDB" id="A0A7J9GUV6"/>
<proteinExistence type="predicted"/>
<gene>
    <name evidence="2" type="ORF">Gohar_011683</name>
</gene>
<evidence type="ECO:0000313" key="2">
    <source>
        <dbReference type="EMBL" id="MBA0801310.1"/>
    </source>
</evidence>
<accession>A0A7J9GUV6</accession>
<dbReference type="Proteomes" id="UP000593560">
    <property type="component" value="Unassembled WGS sequence"/>
</dbReference>
<dbReference type="EMBL" id="JABFAD010000006">
    <property type="protein sequence ID" value="MBA0801310.1"/>
    <property type="molecule type" value="Genomic_DNA"/>
</dbReference>
<sequence length="45" mass="5340">MFRLHPSVPVMVWMQLTYLCVLLQRLQTLQLDHQNLGVQSPQYVD</sequence>
<feature type="chain" id="PRO_5029732482" evidence="1">
    <location>
        <begin position="29"/>
        <end position="45"/>
    </location>
</feature>
<organism evidence="2 3">
    <name type="scientific">Gossypium harknessii</name>
    <dbReference type="NCBI Taxonomy" id="34285"/>
    <lineage>
        <taxon>Eukaryota</taxon>
        <taxon>Viridiplantae</taxon>
        <taxon>Streptophyta</taxon>
        <taxon>Embryophyta</taxon>
        <taxon>Tracheophyta</taxon>
        <taxon>Spermatophyta</taxon>
        <taxon>Magnoliopsida</taxon>
        <taxon>eudicotyledons</taxon>
        <taxon>Gunneridae</taxon>
        <taxon>Pentapetalae</taxon>
        <taxon>rosids</taxon>
        <taxon>malvids</taxon>
        <taxon>Malvales</taxon>
        <taxon>Malvaceae</taxon>
        <taxon>Malvoideae</taxon>
        <taxon>Gossypium</taxon>
    </lineage>
</organism>
<protein>
    <submittedName>
        <fullName evidence="2">Uncharacterized protein</fullName>
    </submittedName>
</protein>